<name>A0ABU7PMR1_9ACTN</name>
<protein>
    <submittedName>
        <fullName evidence="1">Uncharacterized protein</fullName>
    </submittedName>
</protein>
<dbReference type="RefSeq" id="WP_330800928.1">
    <property type="nucleotide sequence ID" value="NZ_JAZEWV010000062.1"/>
</dbReference>
<evidence type="ECO:0000313" key="1">
    <source>
        <dbReference type="EMBL" id="MEE4546973.1"/>
    </source>
</evidence>
<comment type="caution">
    <text evidence="1">The sequence shown here is derived from an EMBL/GenBank/DDBJ whole genome shotgun (WGS) entry which is preliminary data.</text>
</comment>
<reference evidence="1 2" key="1">
    <citation type="submission" date="2023-12" db="EMBL/GenBank/DDBJ databases">
        <title>Streptomyces sp. V4-01.</title>
        <authorList>
            <person name="Somphong A."/>
            <person name="Phongsopitanun W."/>
        </authorList>
    </citation>
    <scope>NUCLEOTIDE SEQUENCE [LARGE SCALE GENOMIC DNA]</scope>
    <source>
        <strain evidence="1 2">V4-01</strain>
    </source>
</reference>
<keyword evidence="2" id="KW-1185">Reference proteome</keyword>
<gene>
    <name evidence="1" type="ORF">V2S66_34040</name>
</gene>
<dbReference type="EMBL" id="JAZEWV010000062">
    <property type="protein sequence ID" value="MEE4546973.1"/>
    <property type="molecule type" value="Genomic_DNA"/>
</dbReference>
<organism evidence="1 2">
    <name type="scientific">Actinacidiphila polyblastidii</name>
    <dbReference type="NCBI Taxonomy" id="3110430"/>
    <lineage>
        <taxon>Bacteria</taxon>
        <taxon>Bacillati</taxon>
        <taxon>Actinomycetota</taxon>
        <taxon>Actinomycetes</taxon>
        <taxon>Kitasatosporales</taxon>
        <taxon>Streptomycetaceae</taxon>
        <taxon>Actinacidiphila</taxon>
    </lineage>
</organism>
<evidence type="ECO:0000313" key="2">
    <source>
        <dbReference type="Proteomes" id="UP001344658"/>
    </source>
</evidence>
<sequence length="150" mass="15545">MQVHLNPPLEPGSASRHAADIVATAADISDTRLDYSPQSIALVEEIVDGFRAEGVTGEAMAASLIGFGCYVGEVLVRHVGGSWQHAPTSHAATAPVIVVLGDARECHPVDWVFGRLRSGSAVSISDLYAAASTSGQMPDSTCADGSSGRR</sequence>
<proteinExistence type="predicted"/>
<accession>A0ABU7PMR1</accession>
<dbReference type="Proteomes" id="UP001344658">
    <property type="component" value="Unassembled WGS sequence"/>
</dbReference>